<dbReference type="OrthoDB" id="264532at2759"/>
<organism evidence="15 16">
    <name type="scientific">Phytophthora palmivora</name>
    <dbReference type="NCBI Taxonomy" id="4796"/>
    <lineage>
        <taxon>Eukaryota</taxon>
        <taxon>Sar</taxon>
        <taxon>Stramenopiles</taxon>
        <taxon>Oomycota</taxon>
        <taxon>Peronosporomycetes</taxon>
        <taxon>Peronosporales</taxon>
        <taxon>Peronosporaceae</taxon>
        <taxon>Phytophthora</taxon>
    </lineage>
</organism>
<dbReference type="EMBL" id="NCKW01007828">
    <property type="protein sequence ID" value="POM69714.1"/>
    <property type="molecule type" value="Genomic_DNA"/>
</dbReference>
<evidence type="ECO:0000256" key="14">
    <source>
        <dbReference type="RuleBase" id="RU367023"/>
    </source>
</evidence>
<evidence type="ECO:0000256" key="10">
    <source>
        <dbReference type="ARBA" id="ARBA00022989"/>
    </source>
</evidence>
<evidence type="ECO:0000256" key="3">
    <source>
        <dbReference type="ARBA" id="ARBA00005189"/>
    </source>
</evidence>
<dbReference type="CDD" id="cd07987">
    <property type="entry name" value="LPLAT_MGAT-like"/>
    <property type="match status" value="1"/>
</dbReference>
<evidence type="ECO:0000256" key="8">
    <source>
        <dbReference type="ARBA" id="ARBA00022798"/>
    </source>
</evidence>
<sequence>MAPDSKLQENKRLVGQDKNVFVYESQVFFSENSRVPKWMQNFVTDVFSFITAHYFIWSWPFLGLFYYLHKRGLDYISIAMVALYLPSFFSGAQKTGKGNVWDSLRTSSIWGLMNKFLRIKIIREQELDPKKQYIFGFHPHGIIVLSRLAIFGRNFDDIFPGIKNRRKITRSCVCLVLGASAMYYIPLGRDICLWLGGVDASRSTGEKVLKEGNSIIVYPGGVPEIFSTNPNSKETQLVLKKRLGFIKLAMRQGADLVPTFIFGEKWLYNMWTPPKCVTEFFRKLLGIPVLVFWGKFWWMPKAPAKGKRYGLVYGKPITPKHTPNPTDEEVRAIHAEYVAEIKRIFQQYKSEFGYEEDETLAII</sequence>
<evidence type="ECO:0000256" key="5">
    <source>
        <dbReference type="ARBA" id="ARBA00022516"/>
    </source>
</evidence>
<keyword evidence="8" id="KW-0319">Glycerol metabolism</keyword>
<dbReference type="GO" id="GO:0005789">
    <property type="term" value="C:endoplasmic reticulum membrane"/>
    <property type="evidence" value="ECO:0007669"/>
    <property type="project" value="UniProtKB-SubCell"/>
</dbReference>
<dbReference type="AlphaFoldDB" id="A0A2P4XVY3"/>
<proteinExistence type="inferred from homology"/>
<evidence type="ECO:0000256" key="4">
    <source>
        <dbReference type="ARBA" id="ARBA00005420"/>
    </source>
</evidence>
<keyword evidence="7 14" id="KW-0812">Transmembrane</keyword>
<keyword evidence="12 14" id="KW-0472">Membrane</keyword>
<comment type="pathway">
    <text evidence="3">Lipid metabolism.</text>
</comment>
<dbReference type="GO" id="GO:0019432">
    <property type="term" value="P:triglyceride biosynthetic process"/>
    <property type="evidence" value="ECO:0007669"/>
    <property type="project" value="TreeGrafter"/>
</dbReference>
<dbReference type="EC" id="2.3.1.-" evidence="14"/>
<evidence type="ECO:0000256" key="6">
    <source>
        <dbReference type="ARBA" id="ARBA00022679"/>
    </source>
</evidence>
<keyword evidence="5" id="KW-0444">Lipid biosynthesis</keyword>
<evidence type="ECO:0000256" key="13">
    <source>
        <dbReference type="ARBA" id="ARBA00023315"/>
    </source>
</evidence>
<keyword evidence="13" id="KW-0012">Acyltransferase</keyword>
<evidence type="ECO:0000256" key="2">
    <source>
        <dbReference type="ARBA" id="ARBA00004771"/>
    </source>
</evidence>
<dbReference type="GO" id="GO:0006071">
    <property type="term" value="P:glycerol metabolic process"/>
    <property type="evidence" value="ECO:0007669"/>
    <property type="project" value="UniProtKB-KW"/>
</dbReference>
<feature type="transmembrane region" description="Helical" evidence="14">
    <location>
        <begin position="75"/>
        <end position="92"/>
    </location>
</feature>
<protein>
    <recommendedName>
        <fullName evidence="14">Acyltransferase</fullName>
        <ecNumber evidence="14">2.3.1.-</ecNumber>
    </recommendedName>
</protein>
<dbReference type="Proteomes" id="UP000237271">
    <property type="component" value="Unassembled WGS sequence"/>
</dbReference>
<comment type="subcellular location">
    <subcellularLocation>
        <location evidence="1 14">Endoplasmic reticulum membrane</location>
        <topology evidence="1 14">Multi-pass membrane protein</topology>
    </subcellularLocation>
</comment>
<evidence type="ECO:0000256" key="9">
    <source>
        <dbReference type="ARBA" id="ARBA00022824"/>
    </source>
</evidence>
<evidence type="ECO:0000256" key="12">
    <source>
        <dbReference type="ARBA" id="ARBA00023136"/>
    </source>
</evidence>
<dbReference type="PANTHER" id="PTHR12317:SF0">
    <property type="entry name" value="ACYLTRANSFERASE"/>
    <property type="match status" value="1"/>
</dbReference>
<dbReference type="PANTHER" id="PTHR12317">
    <property type="entry name" value="DIACYLGLYCEROL O-ACYLTRANSFERASE"/>
    <property type="match status" value="1"/>
</dbReference>
<accession>A0A2P4XVY3</accession>
<evidence type="ECO:0000256" key="11">
    <source>
        <dbReference type="ARBA" id="ARBA00023098"/>
    </source>
</evidence>
<dbReference type="Pfam" id="PF03982">
    <property type="entry name" value="DAGAT"/>
    <property type="match status" value="1"/>
</dbReference>
<evidence type="ECO:0000256" key="7">
    <source>
        <dbReference type="ARBA" id="ARBA00022692"/>
    </source>
</evidence>
<reference evidence="15 16" key="1">
    <citation type="journal article" date="2017" name="Genome Biol. Evol.">
        <title>Phytophthora megakarya and P. palmivora, closely related causal agents of cacao black pod rot, underwent increases in genome sizes and gene numbers by different mechanisms.</title>
        <authorList>
            <person name="Ali S.S."/>
            <person name="Shao J."/>
            <person name="Lary D.J."/>
            <person name="Kronmiller B."/>
            <person name="Shen D."/>
            <person name="Strem M.D."/>
            <person name="Amoako-Attah I."/>
            <person name="Akrofi A.Y."/>
            <person name="Begoude B.A."/>
            <person name="Ten Hoopen G.M."/>
            <person name="Coulibaly K."/>
            <person name="Kebe B.I."/>
            <person name="Melnick R.L."/>
            <person name="Guiltinan M.J."/>
            <person name="Tyler B.M."/>
            <person name="Meinhardt L.W."/>
            <person name="Bailey B.A."/>
        </authorList>
    </citation>
    <scope>NUCLEOTIDE SEQUENCE [LARGE SCALE GENOMIC DNA]</scope>
    <source>
        <strain evidence="16">sbr112.9</strain>
    </source>
</reference>
<evidence type="ECO:0000313" key="16">
    <source>
        <dbReference type="Proteomes" id="UP000237271"/>
    </source>
</evidence>
<evidence type="ECO:0000313" key="15">
    <source>
        <dbReference type="EMBL" id="POM69714.1"/>
    </source>
</evidence>
<feature type="transmembrane region" description="Helical" evidence="14">
    <location>
        <begin position="167"/>
        <end position="185"/>
    </location>
</feature>
<gene>
    <name evidence="15" type="ORF">PHPALM_13990</name>
</gene>
<name>A0A2P4XVY3_9STRA</name>
<feature type="transmembrane region" description="Helical" evidence="14">
    <location>
        <begin position="46"/>
        <end position="68"/>
    </location>
</feature>
<keyword evidence="16" id="KW-1185">Reference proteome</keyword>
<keyword evidence="9 14" id="KW-0256">Endoplasmic reticulum</keyword>
<comment type="pathway">
    <text evidence="2">Glycerolipid metabolism; triacylglycerol biosynthesis.</text>
</comment>
<feature type="transmembrane region" description="Helical" evidence="14">
    <location>
        <begin position="133"/>
        <end position="155"/>
    </location>
</feature>
<keyword evidence="10 14" id="KW-1133">Transmembrane helix</keyword>
<dbReference type="InterPro" id="IPR007130">
    <property type="entry name" value="DAGAT"/>
</dbReference>
<keyword evidence="6 14" id="KW-0808">Transferase</keyword>
<evidence type="ECO:0000256" key="1">
    <source>
        <dbReference type="ARBA" id="ARBA00004477"/>
    </source>
</evidence>
<keyword evidence="11" id="KW-0443">Lipid metabolism</keyword>
<dbReference type="GO" id="GO:0004144">
    <property type="term" value="F:diacylglycerol O-acyltransferase activity"/>
    <property type="evidence" value="ECO:0007669"/>
    <property type="project" value="TreeGrafter"/>
</dbReference>
<comment type="caution">
    <text evidence="15">The sequence shown here is derived from an EMBL/GenBank/DDBJ whole genome shotgun (WGS) entry which is preliminary data.</text>
</comment>
<comment type="similarity">
    <text evidence="4 14">Belongs to the diacylglycerol acyltransferase family.</text>
</comment>